<dbReference type="EMBL" id="VITY01000025">
    <property type="protein sequence ID" value="TWB86875.1"/>
    <property type="molecule type" value="Genomic_DNA"/>
</dbReference>
<proteinExistence type="predicted"/>
<evidence type="ECO:0000313" key="3">
    <source>
        <dbReference type="Proteomes" id="UP000321304"/>
    </source>
</evidence>
<sequence>MPKVYAVIITANGYEGDGPDTLVSAGDSIWWLNEDNRPHSATSDDGKSFDTGELDQGQSARVVISFNKRLNATSQERK</sequence>
<feature type="region of interest" description="Disordered" evidence="1">
    <location>
        <begin position="35"/>
        <end position="54"/>
    </location>
</feature>
<accession>A0A560KUK3</accession>
<evidence type="ECO:0000256" key="1">
    <source>
        <dbReference type="SAM" id="MobiDB-lite"/>
    </source>
</evidence>
<comment type="caution">
    <text evidence="2">The sequence shown here is derived from an EMBL/GenBank/DDBJ whole genome shotgun (WGS) entry which is preliminary data.</text>
</comment>
<organism evidence="2 3">
    <name type="scientific">Bradyrhizobium macuxiense</name>
    <dbReference type="NCBI Taxonomy" id="1755647"/>
    <lineage>
        <taxon>Bacteria</taxon>
        <taxon>Pseudomonadati</taxon>
        <taxon>Pseudomonadota</taxon>
        <taxon>Alphaproteobacteria</taxon>
        <taxon>Hyphomicrobiales</taxon>
        <taxon>Nitrobacteraceae</taxon>
        <taxon>Bradyrhizobium</taxon>
    </lineage>
</organism>
<keyword evidence="3" id="KW-1185">Reference proteome</keyword>
<evidence type="ECO:0000313" key="2">
    <source>
        <dbReference type="EMBL" id="TWB86875.1"/>
    </source>
</evidence>
<dbReference type="AlphaFoldDB" id="A0A560KUK3"/>
<protein>
    <submittedName>
        <fullName evidence="2">Uncharacterized protein</fullName>
    </submittedName>
</protein>
<dbReference type="RefSeq" id="WP_146993062.1">
    <property type="nucleotide sequence ID" value="NZ_VITY01000025.1"/>
</dbReference>
<dbReference type="SUPFAM" id="SSF49503">
    <property type="entry name" value="Cupredoxins"/>
    <property type="match status" value="1"/>
</dbReference>
<dbReference type="InterPro" id="IPR008972">
    <property type="entry name" value="Cupredoxin"/>
</dbReference>
<dbReference type="Gene3D" id="2.60.40.420">
    <property type="entry name" value="Cupredoxins - blue copper proteins"/>
    <property type="match status" value="1"/>
</dbReference>
<dbReference type="Proteomes" id="UP000321304">
    <property type="component" value="Unassembled WGS sequence"/>
</dbReference>
<name>A0A560KUK3_9BRAD</name>
<reference evidence="2 3" key="1">
    <citation type="submission" date="2019-06" db="EMBL/GenBank/DDBJ databases">
        <title>Genomic Encyclopedia of Type Strains, Phase IV (KMG-V): Genome sequencing to study the core and pangenomes of soil and plant-associated prokaryotes.</title>
        <authorList>
            <person name="Whitman W."/>
        </authorList>
    </citation>
    <scope>NUCLEOTIDE SEQUENCE [LARGE SCALE GENOMIC DNA]</scope>
    <source>
        <strain evidence="2 3">BR 10355</strain>
    </source>
</reference>
<gene>
    <name evidence="2" type="ORF">FBZ93_1251</name>
</gene>
<dbReference type="OrthoDB" id="7510199at2"/>
<feature type="compositionally biased region" description="Basic and acidic residues" evidence="1">
    <location>
        <begin position="35"/>
        <end position="50"/>
    </location>
</feature>